<dbReference type="Gene3D" id="3.40.50.300">
    <property type="entry name" value="P-loop containing nucleotide triphosphate hydrolases"/>
    <property type="match status" value="1"/>
</dbReference>
<gene>
    <name evidence="2" type="ORF">TSPGSL018_15296</name>
</gene>
<dbReference type="InterPro" id="IPR050566">
    <property type="entry name" value="Deoxyribonucleoside_kinase"/>
</dbReference>
<accession>A0A061R5G2</accession>
<feature type="domain" description="Deoxynucleoside kinase" evidence="1">
    <location>
        <begin position="245"/>
        <end position="519"/>
    </location>
</feature>
<reference evidence="2" key="1">
    <citation type="submission" date="2014-05" db="EMBL/GenBank/DDBJ databases">
        <title>The transcriptome of the halophilic microalga Tetraselmis sp. GSL018 isolated from the Great Salt Lake, Utah.</title>
        <authorList>
            <person name="Jinkerson R.E."/>
            <person name="D'Adamo S."/>
            <person name="Posewitz M.C."/>
        </authorList>
    </citation>
    <scope>NUCLEOTIDE SEQUENCE</scope>
    <source>
        <strain evidence="2">GSL018</strain>
    </source>
</reference>
<organism evidence="2">
    <name type="scientific">Tetraselmis sp. GSL018</name>
    <dbReference type="NCBI Taxonomy" id="582737"/>
    <lineage>
        <taxon>Eukaryota</taxon>
        <taxon>Viridiplantae</taxon>
        <taxon>Chlorophyta</taxon>
        <taxon>core chlorophytes</taxon>
        <taxon>Chlorodendrophyceae</taxon>
        <taxon>Chlorodendrales</taxon>
        <taxon>Chlorodendraceae</taxon>
        <taxon>Tetraselmis</taxon>
    </lineage>
</organism>
<dbReference type="PANTHER" id="PTHR10513">
    <property type="entry name" value="DEOXYNUCLEOSIDE KINASE"/>
    <property type="match status" value="1"/>
</dbReference>
<dbReference type="AlphaFoldDB" id="A0A061R5G2"/>
<dbReference type="SUPFAM" id="SSF52540">
    <property type="entry name" value="P-loop containing nucleoside triphosphate hydrolases"/>
    <property type="match status" value="1"/>
</dbReference>
<evidence type="ECO:0000313" key="2">
    <source>
        <dbReference type="EMBL" id="JAC65771.1"/>
    </source>
</evidence>
<proteinExistence type="predicted"/>
<evidence type="ECO:0000259" key="1">
    <source>
        <dbReference type="Pfam" id="PF01712"/>
    </source>
</evidence>
<dbReference type="InterPro" id="IPR031314">
    <property type="entry name" value="DNK_dom"/>
</dbReference>
<name>A0A061R5G2_9CHLO</name>
<sequence>MFVKHYPFNPKTSTTVHALANQTTGADSLTLNRAHSLRRCALGTKRQEQSAFCNAGPRKFPKHLFFRMCRKTALQFPARFLAACSVAADGGRLLTSAVPQPGATGERCLSGRGFGTFRSFRKFREGMSGLLQSRPCSTSAKRSDSDSLTSIKGVGEKTAEVLREVGIPDKTSLRSWYESFSGLEQKVVEQSLRDHVRTGTVRNGSKKGVTLRKPAVEALVGYLVDSREEAPARGSSSRPAPSLTLCVEGNIGVGKTTFLQKLIGKSLELQEVVEVVPEPVEKWQDVGAGHVNLLDLFYQDQKRYAYTFQHYVFVTRMLQERDSRARLQSAGQGKTLRLLERSVFSDRMVFVRAVHEAKCMSDAELSVYDSWFSPMLQAIPTLVPDGFIYLRADPRTCLSRMLGRSRAEESAVSIEYLESLHQKHEEWIRSSSSPCFREPQLLLPQSEAPPTTLSYAPHDSPAVPQRLRDKVVHMRRGGGLHIPVELDSVPALVLEYDSQIDVENDPEAQREYATQVKEYMEYIKLYKESLAQQTLLVPQVEGRRGLIHAP</sequence>
<dbReference type="CDD" id="cd01673">
    <property type="entry name" value="dNK"/>
    <property type="match status" value="1"/>
</dbReference>
<dbReference type="EMBL" id="GBEZ01020940">
    <property type="protein sequence ID" value="JAC65771.1"/>
    <property type="molecule type" value="Transcribed_RNA"/>
</dbReference>
<keyword evidence="2" id="KW-0808">Transferase</keyword>
<keyword evidence="2" id="KW-0418">Kinase</keyword>
<protein>
    <submittedName>
        <fullName evidence="2">Deoxyribonucleoside kinase</fullName>
    </submittedName>
</protein>
<dbReference type="PANTHER" id="PTHR10513:SF35">
    <property type="entry name" value="DEOXYADENOSINE KINASE"/>
    <property type="match status" value="1"/>
</dbReference>
<dbReference type="GO" id="GO:0005737">
    <property type="term" value="C:cytoplasm"/>
    <property type="evidence" value="ECO:0007669"/>
    <property type="project" value="TreeGrafter"/>
</dbReference>
<dbReference type="GO" id="GO:0019136">
    <property type="term" value="F:deoxynucleoside kinase activity"/>
    <property type="evidence" value="ECO:0007669"/>
    <property type="project" value="TreeGrafter"/>
</dbReference>
<dbReference type="InterPro" id="IPR027417">
    <property type="entry name" value="P-loop_NTPase"/>
</dbReference>
<dbReference type="Pfam" id="PF01712">
    <property type="entry name" value="dNK"/>
    <property type="match status" value="1"/>
</dbReference>